<organism evidence="3">
    <name type="scientific">Roseihalotalea indica</name>
    <dbReference type="NCBI Taxonomy" id="2867963"/>
    <lineage>
        <taxon>Bacteria</taxon>
        <taxon>Pseudomonadati</taxon>
        <taxon>Bacteroidota</taxon>
        <taxon>Cytophagia</taxon>
        <taxon>Cytophagales</taxon>
        <taxon>Catalimonadaceae</taxon>
        <taxon>Roseihalotalea</taxon>
    </lineage>
</organism>
<feature type="compositionally biased region" description="Basic and acidic residues" evidence="2">
    <location>
        <begin position="1"/>
        <end position="25"/>
    </location>
</feature>
<dbReference type="Pfam" id="PF10504">
    <property type="entry name" value="DUF2452"/>
    <property type="match status" value="1"/>
</dbReference>
<feature type="coiled-coil region" evidence="1">
    <location>
        <begin position="59"/>
        <end position="86"/>
    </location>
</feature>
<accession>A0AA49GNF3</accession>
<gene>
    <name evidence="3" type="ORF">K4G66_30175</name>
</gene>
<evidence type="ECO:0000313" key="3">
    <source>
        <dbReference type="EMBL" id="WKN36633.1"/>
    </source>
</evidence>
<evidence type="ECO:0000256" key="2">
    <source>
        <dbReference type="SAM" id="MobiDB-lite"/>
    </source>
</evidence>
<name>A0AA49GNF3_9BACT</name>
<protein>
    <submittedName>
        <fullName evidence="3">DUF2452 domain-containing protein</fullName>
    </submittedName>
</protein>
<dbReference type="EMBL" id="CP120682">
    <property type="protein sequence ID" value="WKN36633.1"/>
    <property type="molecule type" value="Genomic_DNA"/>
</dbReference>
<keyword evidence="1" id="KW-0175">Coiled coil</keyword>
<proteinExistence type="predicted"/>
<dbReference type="AlphaFoldDB" id="A0AA49GNF3"/>
<reference evidence="3" key="1">
    <citation type="journal article" date="2023" name="Comput. Struct. Biotechnol. J.">
        <title>Discovery of a novel marine Bacteroidetes with a rich repertoire of carbohydrate-active enzymes.</title>
        <authorList>
            <person name="Chen B."/>
            <person name="Liu G."/>
            <person name="Chen Q."/>
            <person name="Wang H."/>
            <person name="Liu L."/>
            <person name="Tang K."/>
        </authorList>
    </citation>
    <scope>NUCLEOTIDE SEQUENCE</scope>
    <source>
        <strain evidence="3">TK19036</strain>
    </source>
</reference>
<feature type="region of interest" description="Disordered" evidence="2">
    <location>
        <begin position="1"/>
        <end position="30"/>
    </location>
</feature>
<sequence length="157" mass="17895">MSQDTDKQKIDVSKIDLDKEREKTTDQPGLIAFPHTVGGAVIRPEDQGKVKGRAVSAMRQQTDRQMQQLYEQAQTLAKQAQAIKERVDVSERIYSAEMNFEPIISQTYFLYQKKNGVDVLSLVSPQEWGRKHPFKAYVAKVTLLADHTWDVTLADED</sequence>
<dbReference type="InterPro" id="IPR019534">
    <property type="entry name" value="DUF2452"/>
</dbReference>
<reference evidence="3" key="2">
    <citation type="journal article" date="2024" name="Antonie Van Leeuwenhoek">
        <title>Roseihalotalea indica gen. nov., sp. nov., a halophilic Bacteroidetes from mesopelagic Southwest Indian Ocean with higher carbohydrate metabolic potential.</title>
        <authorList>
            <person name="Chen B."/>
            <person name="Zhang M."/>
            <person name="Lin D."/>
            <person name="Ye J."/>
            <person name="Tang K."/>
        </authorList>
    </citation>
    <scope>NUCLEOTIDE SEQUENCE</scope>
    <source>
        <strain evidence="3">TK19036</strain>
    </source>
</reference>
<evidence type="ECO:0000256" key="1">
    <source>
        <dbReference type="SAM" id="Coils"/>
    </source>
</evidence>